<organism evidence="1 2">
    <name type="scientific">Serratia symbiotica str. Tucson</name>
    <dbReference type="NCBI Taxonomy" id="914128"/>
    <lineage>
        <taxon>Bacteria</taxon>
        <taxon>Pseudomonadati</taxon>
        <taxon>Pseudomonadota</taxon>
        <taxon>Gammaproteobacteria</taxon>
        <taxon>Enterobacterales</taxon>
        <taxon>Yersiniaceae</taxon>
        <taxon>Serratia</taxon>
        <taxon>Serratia symbiotica</taxon>
    </lineage>
</organism>
<dbReference type="Proteomes" id="UP000013568">
    <property type="component" value="Unassembled WGS sequence"/>
</dbReference>
<dbReference type="HOGENOM" id="CLU_3226764_0_0_6"/>
<evidence type="ECO:0000313" key="2">
    <source>
        <dbReference type="Proteomes" id="UP000013568"/>
    </source>
</evidence>
<dbReference type="EMBL" id="GL636121">
    <property type="protein sequence ID" value="EFW11831.1"/>
    <property type="molecule type" value="Genomic_DNA"/>
</dbReference>
<sequence length="44" mass="5092">MGAGPMSKPVVTRVFAKSKLHHMGNEVWSFVGSKKKQRWSRYAW</sequence>
<keyword evidence="2" id="KW-1185">Reference proteome</keyword>
<accession>E9CNQ0</accession>
<evidence type="ECO:0000313" key="1">
    <source>
        <dbReference type="EMBL" id="EFW11831.1"/>
    </source>
</evidence>
<dbReference type="AlphaFoldDB" id="E9CNQ0"/>
<proteinExistence type="predicted"/>
<protein>
    <submittedName>
        <fullName evidence="1">Uncharacterized protein</fullName>
    </submittedName>
</protein>
<reference evidence="2" key="1">
    <citation type="journal article" date="2011" name="Genome Biol. Evol.">
        <title>Massive genomic decay in Serratia symbiotica, a recently evolved symbiont of aphids.</title>
        <authorList>
            <person name="Burke G.R."/>
            <person name="Moran N.A."/>
        </authorList>
    </citation>
    <scope>NUCLEOTIDE SEQUENCE [LARGE SCALE GENOMIC DNA]</scope>
    <source>
        <strain evidence="2">Tucson</strain>
    </source>
</reference>
<name>E9CNQ0_9GAMM</name>
<feature type="non-terminal residue" evidence="1">
    <location>
        <position position="44"/>
    </location>
</feature>
<gene>
    <name evidence="1" type="ORF">SSYM_2070</name>
</gene>